<accession>A0A0N4XEH8</accession>
<dbReference type="WBParaSite" id="NBR_0000093001-mRNA-1">
    <property type="protein sequence ID" value="NBR_0000093001-mRNA-1"/>
    <property type="gene ID" value="NBR_0000093001"/>
</dbReference>
<reference evidence="4" key="1">
    <citation type="submission" date="2017-02" db="UniProtKB">
        <authorList>
            <consortium name="WormBaseParasite"/>
        </authorList>
    </citation>
    <scope>IDENTIFICATION</scope>
</reference>
<evidence type="ECO:0000259" key="1">
    <source>
        <dbReference type="PROSITE" id="PS50181"/>
    </source>
</evidence>
<dbReference type="AlphaFoldDB" id="A0A0N4XEH8"/>
<evidence type="ECO:0000313" key="3">
    <source>
        <dbReference type="Proteomes" id="UP000271162"/>
    </source>
</evidence>
<evidence type="ECO:0000313" key="4">
    <source>
        <dbReference type="WBParaSite" id="NBR_0000093001-mRNA-1"/>
    </source>
</evidence>
<dbReference type="PROSITE" id="PS50181">
    <property type="entry name" value="FBOX"/>
    <property type="match status" value="1"/>
</dbReference>
<dbReference type="SUPFAM" id="SSF117281">
    <property type="entry name" value="Kelch motif"/>
    <property type="match status" value="1"/>
</dbReference>
<dbReference type="GO" id="GO:0019005">
    <property type="term" value="C:SCF ubiquitin ligase complex"/>
    <property type="evidence" value="ECO:0007669"/>
    <property type="project" value="TreeGrafter"/>
</dbReference>
<dbReference type="Gene3D" id="2.120.10.80">
    <property type="entry name" value="Kelch-type beta propeller"/>
    <property type="match status" value="1"/>
</dbReference>
<evidence type="ECO:0000313" key="2">
    <source>
        <dbReference type="EMBL" id="VDL64064.1"/>
    </source>
</evidence>
<feature type="domain" description="F-box" evidence="1">
    <location>
        <begin position="5"/>
        <end position="57"/>
    </location>
</feature>
<dbReference type="InterPro" id="IPR001810">
    <property type="entry name" value="F-box_dom"/>
</dbReference>
<dbReference type="InterPro" id="IPR052821">
    <property type="entry name" value="F-box_only_SRC"/>
</dbReference>
<dbReference type="STRING" id="27835.A0A0N4XEH8"/>
<reference evidence="2 3" key="2">
    <citation type="submission" date="2018-11" db="EMBL/GenBank/DDBJ databases">
        <authorList>
            <consortium name="Pathogen Informatics"/>
        </authorList>
    </citation>
    <scope>NUCLEOTIDE SEQUENCE [LARGE SCALE GENOMIC DNA]</scope>
</reference>
<dbReference type="GO" id="GO:1990756">
    <property type="term" value="F:ubiquitin-like ligase-substrate adaptor activity"/>
    <property type="evidence" value="ECO:0007669"/>
    <property type="project" value="TreeGrafter"/>
</dbReference>
<sequence>MSEDVFDILHLPTTAIRRVFRFLRYPDIRNVEKALPTLSALCEDEYRRIDREVFSRRDFKCSNDEDSMAPRGLHSMAYHEKECAMYAFGGEAPDWRLQGDSCGPASFNDLWKLDMDELLIYGGCRPLPRHGSAMHLNELHIFNTERKAYRILATTNDGPNLAGHASCMHGDLFIVHGGVVSTCEVSYRVSVLDMRTKRWFHAPLPGFPTEDNTSILFIFDPKDPEGVNWEYKLVPGVGRWWPSVGLSPPPSNRNFGGIAVMRSAHLVRLISLGLPQKGSKRYVRCVLETEMSRREQVRRYCRENDPGEQERSAKLSEVISYDGITCDLGRCYLSTMEAENCKG</sequence>
<dbReference type="PANTHER" id="PTHR46432:SF1">
    <property type="entry name" value="F-BOX ONLY PROTEIN 42"/>
    <property type="match status" value="1"/>
</dbReference>
<keyword evidence="3" id="KW-1185">Reference proteome</keyword>
<dbReference type="EMBL" id="UYSL01000576">
    <property type="protein sequence ID" value="VDL64064.1"/>
    <property type="molecule type" value="Genomic_DNA"/>
</dbReference>
<proteinExistence type="predicted"/>
<dbReference type="Proteomes" id="UP000271162">
    <property type="component" value="Unassembled WGS sequence"/>
</dbReference>
<protein>
    <submittedName>
        <fullName evidence="4">F-box only protein 42 (inferred by orthology to a human protein)</fullName>
    </submittedName>
</protein>
<organism evidence="4">
    <name type="scientific">Nippostrongylus brasiliensis</name>
    <name type="common">Rat hookworm</name>
    <dbReference type="NCBI Taxonomy" id="27835"/>
    <lineage>
        <taxon>Eukaryota</taxon>
        <taxon>Metazoa</taxon>
        <taxon>Ecdysozoa</taxon>
        <taxon>Nematoda</taxon>
        <taxon>Chromadorea</taxon>
        <taxon>Rhabditida</taxon>
        <taxon>Rhabditina</taxon>
        <taxon>Rhabditomorpha</taxon>
        <taxon>Strongyloidea</taxon>
        <taxon>Heligmosomidae</taxon>
        <taxon>Nippostrongylus</taxon>
    </lineage>
</organism>
<dbReference type="PANTHER" id="PTHR46432">
    <property type="entry name" value="F-BOX ONLY PROTEIN 42"/>
    <property type="match status" value="1"/>
</dbReference>
<dbReference type="OMA" id="ALCEDEY"/>
<name>A0A0N4XEH8_NIPBR</name>
<gene>
    <name evidence="2" type="ORF">NBR_LOCUS931</name>
</gene>
<dbReference type="InterPro" id="IPR015915">
    <property type="entry name" value="Kelch-typ_b-propeller"/>
</dbReference>